<organism evidence="1">
    <name type="scientific">marine sediment metagenome</name>
    <dbReference type="NCBI Taxonomy" id="412755"/>
    <lineage>
        <taxon>unclassified sequences</taxon>
        <taxon>metagenomes</taxon>
        <taxon>ecological metagenomes</taxon>
    </lineage>
</organism>
<dbReference type="AlphaFoldDB" id="X1KR97"/>
<evidence type="ECO:0000313" key="1">
    <source>
        <dbReference type="EMBL" id="GAH84508.1"/>
    </source>
</evidence>
<comment type="caution">
    <text evidence="1">The sequence shown here is derived from an EMBL/GenBank/DDBJ whole genome shotgun (WGS) entry which is preliminary data.</text>
</comment>
<proteinExistence type="predicted"/>
<feature type="non-terminal residue" evidence="1">
    <location>
        <position position="69"/>
    </location>
</feature>
<dbReference type="EMBL" id="BARU01041071">
    <property type="protein sequence ID" value="GAH84508.1"/>
    <property type="molecule type" value="Genomic_DNA"/>
</dbReference>
<gene>
    <name evidence="1" type="ORF">S03H2_63388</name>
</gene>
<sequence length="69" mass="8304">MQKEKYIYCENDFREAMRRSLKDMFGYDLNDFIVGRVIKNLKEYVNLYRFYDRNCPGCVGGNDDCDFAH</sequence>
<reference evidence="1" key="1">
    <citation type="journal article" date="2014" name="Front. Microbiol.">
        <title>High frequency of phylogenetically diverse reductive dehalogenase-homologous genes in deep subseafloor sedimentary metagenomes.</title>
        <authorList>
            <person name="Kawai M."/>
            <person name="Futagami T."/>
            <person name="Toyoda A."/>
            <person name="Takaki Y."/>
            <person name="Nishi S."/>
            <person name="Hori S."/>
            <person name="Arai W."/>
            <person name="Tsubouchi T."/>
            <person name="Morono Y."/>
            <person name="Uchiyama I."/>
            <person name="Ito T."/>
            <person name="Fujiyama A."/>
            <person name="Inagaki F."/>
            <person name="Takami H."/>
        </authorList>
    </citation>
    <scope>NUCLEOTIDE SEQUENCE</scope>
    <source>
        <strain evidence="1">Expedition CK06-06</strain>
    </source>
</reference>
<name>X1KR97_9ZZZZ</name>
<protein>
    <submittedName>
        <fullName evidence="1">Uncharacterized protein</fullName>
    </submittedName>
</protein>
<accession>X1KR97</accession>